<accession>A0A7G3G739</accession>
<gene>
    <name evidence="2" type="ORF">C1H71_05895</name>
</gene>
<comment type="similarity">
    <text evidence="1">Belongs to the transferase hexapeptide repeat family.</text>
</comment>
<reference evidence="2 3" key="1">
    <citation type="submission" date="2018-01" db="EMBL/GenBank/DDBJ databases">
        <title>Genome sequence of Iodobacter sp. strain PCH194 isolated from Indian Trans-Himalaya.</title>
        <authorList>
            <person name="Kumar V."/>
            <person name="Thakur V."/>
            <person name="Kumar S."/>
            <person name="Singh D."/>
        </authorList>
    </citation>
    <scope>NUCLEOTIDE SEQUENCE [LARGE SCALE GENOMIC DNA]</scope>
    <source>
        <strain evidence="2 3">PCH194</strain>
    </source>
</reference>
<sequence>MIKVVGKGRVEIGKNCNIGEDAVVIFKNESLLSIGDYVTIGNGVKIIIENGNVTIGDWSTIHANTLLLSTAGLSIGRHCWFGQNSILDGTGGLSIDDGVRVGMYSQIWTHVAAGEQIEGCKLFSSRSTRIGRDVWLVGSCTVGSGIDIGERAICMNGSNITKSIPAHAVVAGIPARVREGVSFYKNISLSEKFSLMLGWVDEFCNLFNFTHHVVNDHSIIINGESELIIYLYELNFQDREENLSSVAFCIENKKYEKKFTETEEKFIRFLSGNKARFYPIQ</sequence>
<proteinExistence type="inferred from homology"/>
<dbReference type="EMBL" id="CP025781">
    <property type="protein sequence ID" value="QBC43127.1"/>
    <property type="molecule type" value="Genomic_DNA"/>
</dbReference>
<name>A0A7G3G739_9NEIS</name>
<organism evidence="2 3">
    <name type="scientific">Iodobacter fluviatilis</name>
    <dbReference type="NCBI Taxonomy" id="537"/>
    <lineage>
        <taxon>Bacteria</taxon>
        <taxon>Pseudomonadati</taxon>
        <taxon>Pseudomonadota</taxon>
        <taxon>Betaproteobacteria</taxon>
        <taxon>Neisseriales</taxon>
        <taxon>Chitinibacteraceae</taxon>
        <taxon>Iodobacter</taxon>
    </lineage>
</organism>
<dbReference type="KEGG" id="ifl:C1H71_05895"/>
<dbReference type="InterPro" id="IPR050179">
    <property type="entry name" value="Trans_hexapeptide_repeat"/>
</dbReference>
<dbReference type="RefSeq" id="WP_130105732.1">
    <property type="nucleotide sequence ID" value="NZ_CP025781.1"/>
</dbReference>
<keyword evidence="3" id="KW-1185">Reference proteome</keyword>
<dbReference type="SUPFAM" id="SSF51161">
    <property type="entry name" value="Trimeric LpxA-like enzymes"/>
    <property type="match status" value="1"/>
</dbReference>
<protein>
    <recommendedName>
        <fullName evidence="4">Acyltransferase</fullName>
    </recommendedName>
</protein>
<dbReference type="AlphaFoldDB" id="A0A7G3G739"/>
<dbReference type="PANTHER" id="PTHR43300">
    <property type="entry name" value="ACETYLTRANSFERASE"/>
    <property type="match status" value="1"/>
</dbReference>
<evidence type="ECO:0000256" key="1">
    <source>
        <dbReference type="ARBA" id="ARBA00007274"/>
    </source>
</evidence>
<dbReference type="Proteomes" id="UP000515917">
    <property type="component" value="Chromosome"/>
</dbReference>
<dbReference type="InterPro" id="IPR001451">
    <property type="entry name" value="Hexapep"/>
</dbReference>
<evidence type="ECO:0008006" key="4">
    <source>
        <dbReference type="Google" id="ProtNLM"/>
    </source>
</evidence>
<evidence type="ECO:0000313" key="3">
    <source>
        <dbReference type="Proteomes" id="UP000515917"/>
    </source>
</evidence>
<evidence type="ECO:0000313" key="2">
    <source>
        <dbReference type="EMBL" id="QBC43127.1"/>
    </source>
</evidence>
<dbReference type="InterPro" id="IPR011004">
    <property type="entry name" value="Trimer_LpxA-like_sf"/>
</dbReference>
<dbReference type="CDD" id="cd04647">
    <property type="entry name" value="LbH_MAT_like"/>
    <property type="match status" value="1"/>
</dbReference>
<dbReference type="Pfam" id="PF14602">
    <property type="entry name" value="Hexapep_2"/>
    <property type="match status" value="2"/>
</dbReference>
<dbReference type="PANTHER" id="PTHR43300:SF11">
    <property type="entry name" value="ACETYLTRANSFERASE RV3034C-RELATED"/>
    <property type="match status" value="1"/>
</dbReference>
<dbReference type="Gene3D" id="2.160.10.10">
    <property type="entry name" value="Hexapeptide repeat proteins"/>
    <property type="match status" value="2"/>
</dbReference>